<keyword evidence="4" id="KW-0472">Membrane</keyword>
<keyword evidence="4" id="KW-1133">Transmembrane helix</keyword>
<dbReference type="KEGG" id="epa:110255040"/>
<dbReference type="Pfam" id="PF00431">
    <property type="entry name" value="CUB"/>
    <property type="match status" value="1"/>
</dbReference>
<sequence length="278" mass="31091">MRKMMYKFTNIQVVWLLVVLTSSISHAATSCNATIKVGSYGRIAIPTISSYCEWKIIKRDLSIDLSFSDFSLLSCDQCSCEAIEIWTLRPKSLLGRLCGDLRNEVVHIYESDRRILVKYWSKSGLGGNKRYIYFRVHGGIDHQHNRNRHRKKSRQGRTSAITTTAIGILLALVILVGALACGVCLAHCIKPNIRRRRREPSVIQTPDILDGPKLPHLPNYYDNEGAIPPPYLETIGTDGNTVNPPSYECPPPYSILDTSGELETAGETSANDRVNQTT</sequence>
<evidence type="ECO:0000256" key="4">
    <source>
        <dbReference type="SAM" id="Phobius"/>
    </source>
</evidence>
<evidence type="ECO:0000256" key="5">
    <source>
        <dbReference type="SAM" id="SignalP"/>
    </source>
</evidence>
<dbReference type="InterPro" id="IPR000859">
    <property type="entry name" value="CUB_dom"/>
</dbReference>
<keyword evidence="4" id="KW-0812">Transmembrane</keyword>
<feature type="region of interest" description="Disordered" evidence="3">
    <location>
        <begin position="257"/>
        <end position="278"/>
    </location>
</feature>
<dbReference type="EnsemblMetazoa" id="XM_021062106.2">
    <property type="protein sequence ID" value="XP_020917765.1"/>
    <property type="gene ID" value="LOC110255040"/>
</dbReference>
<organism evidence="7 8">
    <name type="scientific">Exaiptasia diaphana</name>
    <name type="common">Tropical sea anemone</name>
    <name type="synonym">Aiptasia pulchella</name>
    <dbReference type="NCBI Taxonomy" id="2652724"/>
    <lineage>
        <taxon>Eukaryota</taxon>
        <taxon>Metazoa</taxon>
        <taxon>Cnidaria</taxon>
        <taxon>Anthozoa</taxon>
        <taxon>Hexacorallia</taxon>
        <taxon>Actiniaria</taxon>
        <taxon>Aiptasiidae</taxon>
        <taxon>Exaiptasia</taxon>
    </lineage>
</organism>
<feature type="transmembrane region" description="Helical" evidence="4">
    <location>
        <begin position="165"/>
        <end position="189"/>
    </location>
</feature>
<keyword evidence="8" id="KW-1185">Reference proteome</keyword>
<accession>A0A913YBJ1</accession>
<dbReference type="Gene3D" id="2.60.120.290">
    <property type="entry name" value="Spermadhesin, CUB domain"/>
    <property type="match status" value="1"/>
</dbReference>
<evidence type="ECO:0000256" key="2">
    <source>
        <dbReference type="PROSITE-ProRule" id="PRU00059"/>
    </source>
</evidence>
<dbReference type="SUPFAM" id="SSF49854">
    <property type="entry name" value="Spermadhesin, CUB domain"/>
    <property type="match status" value="1"/>
</dbReference>
<dbReference type="Proteomes" id="UP000887567">
    <property type="component" value="Unplaced"/>
</dbReference>
<feature type="compositionally biased region" description="Polar residues" evidence="3">
    <location>
        <begin position="266"/>
        <end position="278"/>
    </location>
</feature>
<comment type="caution">
    <text evidence="2">Lacks conserved residue(s) required for the propagation of feature annotation.</text>
</comment>
<feature type="domain" description="CUB" evidence="6">
    <location>
        <begin position="31"/>
        <end position="137"/>
    </location>
</feature>
<keyword evidence="1" id="KW-1015">Disulfide bond</keyword>
<name>A0A913YBJ1_EXADI</name>
<evidence type="ECO:0000313" key="7">
    <source>
        <dbReference type="EnsemblMetazoa" id="XP_020917765.1"/>
    </source>
</evidence>
<dbReference type="PROSITE" id="PS01180">
    <property type="entry name" value="CUB"/>
    <property type="match status" value="1"/>
</dbReference>
<protein>
    <recommendedName>
        <fullName evidence="6">CUB domain-containing protein</fullName>
    </recommendedName>
</protein>
<evidence type="ECO:0000256" key="1">
    <source>
        <dbReference type="ARBA" id="ARBA00023157"/>
    </source>
</evidence>
<dbReference type="InterPro" id="IPR035914">
    <property type="entry name" value="Sperma_CUB_dom_sf"/>
</dbReference>
<evidence type="ECO:0000313" key="8">
    <source>
        <dbReference type="Proteomes" id="UP000887567"/>
    </source>
</evidence>
<proteinExistence type="predicted"/>
<dbReference type="AlphaFoldDB" id="A0A913YBJ1"/>
<keyword evidence="5" id="KW-0732">Signal</keyword>
<feature type="chain" id="PRO_5038100110" description="CUB domain-containing protein" evidence="5">
    <location>
        <begin position="28"/>
        <end position="278"/>
    </location>
</feature>
<dbReference type="SMART" id="SM00042">
    <property type="entry name" value="CUB"/>
    <property type="match status" value="1"/>
</dbReference>
<dbReference type="RefSeq" id="XP_020917765.1">
    <property type="nucleotide sequence ID" value="XM_021062106.2"/>
</dbReference>
<dbReference type="GeneID" id="110255040"/>
<evidence type="ECO:0000259" key="6">
    <source>
        <dbReference type="PROSITE" id="PS01180"/>
    </source>
</evidence>
<evidence type="ECO:0000256" key="3">
    <source>
        <dbReference type="SAM" id="MobiDB-lite"/>
    </source>
</evidence>
<reference evidence="7" key="1">
    <citation type="submission" date="2022-11" db="UniProtKB">
        <authorList>
            <consortium name="EnsemblMetazoa"/>
        </authorList>
    </citation>
    <scope>IDENTIFICATION</scope>
</reference>
<dbReference type="PROSITE" id="PS51257">
    <property type="entry name" value="PROKAR_LIPOPROTEIN"/>
    <property type="match status" value="1"/>
</dbReference>
<feature type="signal peptide" evidence="5">
    <location>
        <begin position="1"/>
        <end position="27"/>
    </location>
</feature>